<dbReference type="AlphaFoldDB" id="A0A4C1TQN6"/>
<feature type="compositionally biased region" description="Basic and acidic residues" evidence="1">
    <location>
        <begin position="92"/>
        <end position="101"/>
    </location>
</feature>
<comment type="caution">
    <text evidence="2">The sequence shown here is derived from an EMBL/GenBank/DDBJ whole genome shotgun (WGS) entry which is preliminary data.</text>
</comment>
<name>A0A4C1TQN6_EUMVA</name>
<dbReference type="Proteomes" id="UP000299102">
    <property type="component" value="Unassembled WGS sequence"/>
</dbReference>
<evidence type="ECO:0000313" key="2">
    <source>
        <dbReference type="EMBL" id="GBP16290.1"/>
    </source>
</evidence>
<dbReference type="EMBL" id="BGZK01000078">
    <property type="protein sequence ID" value="GBP16290.1"/>
    <property type="molecule type" value="Genomic_DNA"/>
</dbReference>
<gene>
    <name evidence="2" type="ORF">EVAR_93658_1</name>
</gene>
<evidence type="ECO:0000256" key="1">
    <source>
        <dbReference type="SAM" id="MobiDB-lite"/>
    </source>
</evidence>
<sequence>MPEVTIEGWRRHAGPLPCHPCQTQGPKWANCRGPHPAKDRRHSVFRKEACQRRNTIPSPLPMTQDPPTDYLELGTFQLLRKRTSSLLSAPSRRQEKAPGMR</sequence>
<feature type="region of interest" description="Disordered" evidence="1">
    <location>
        <begin position="82"/>
        <end position="101"/>
    </location>
</feature>
<evidence type="ECO:0000313" key="3">
    <source>
        <dbReference type="Proteomes" id="UP000299102"/>
    </source>
</evidence>
<accession>A0A4C1TQN6</accession>
<reference evidence="2 3" key="1">
    <citation type="journal article" date="2019" name="Commun. Biol.">
        <title>The bagworm genome reveals a unique fibroin gene that provides high tensile strength.</title>
        <authorList>
            <person name="Kono N."/>
            <person name="Nakamura H."/>
            <person name="Ohtoshi R."/>
            <person name="Tomita M."/>
            <person name="Numata K."/>
            <person name="Arakawa K."/>
        </authorList>
    </citation>
    <scope>NUCLEOTIDE SEQUENCE [LARGE SCALE GENOMIC DNA]</scope>
</reference>
<keyword evidence="3" id="KW-1185">Reference proteome</keyword>
<proteinExistence type="predicted"/>
<protein>
    <submittedName>
        <fullName evidence="2">Uncharacterized protein</fullName>
    </submittedName>
</protein>
<organism evidence="2 3">
    <name type="scientific">Eumeta variegata</name>
    <name type="common">Bagworm moth</name>
    <name type="synonym">Eumeta japonica</name>
    <dbReference type="NCBI Taxonomy" id="151549"/>
    <lineage>
        <taxon>Eukaryota</taxon>
        <taxon>Metazoa</taxon>
        <taxon>Ecdysozoa</taxon>
        <taxon>Arthropoda</taxon>
        <taxon>Hexapoda</taxon>
        <taxon>Insecta</taxon>
        <taxon>Pterygota</taxon>
        <taxon>Neoptera</taxon>
        <taxon>Endopterygota</taxon>
        <taxon>Lepidoptera</taxon>
        <taxon>Glossata</taxon>
        <taxon>Ditrysia</taxon>
        <taxon>Tineoidea</taxon>
        <taxon>Psychidae</taxon>
        <taxon>Oiketicinae</taxon>
        <taxon>Eumeta</taxon>
    </lineage>
</organism>